<dbReference type="GO" id="GO:0016787">
    <property type="term" value="F:hydrolase activity"/>
    <property type="evidence" value="ECO:0007669"/>
    <property type="project" value="UniProtKB-KW"/>
</dbReference>
<evidence type="ECO:0000259" key="9">
    <source>
        <dbReference type="PROSITE" id="PS50304"/>
    </source>
</evidence>
<feature type="compositionally biased region" description="Low complexity" evidence="8">
    <location>
        <begin position="247"/>
        <end position="258"/>
    </location>
</feature>
<keyword evidence="11" id="KW-1185">Reference proteome</keyword>
<dbReference type="GO" id="GO:0042078">
    <property type="term" value="P:germ-line stem cell division"/>
    <property type="evidence" value="ECO:0007669"/>
    <property type="project" value="TreeGrafter"/>
</dbReference>
<comment type="caution">
    <text evidence="10">The sequence shown here is derived from an EMBL/GenBank/DDBJ whole genome shotgun (WGS) entry which is preliminary data.</text>
</comment>
<feature type="compositionally biased region" description="Basic and acidic residues" evidence="8">
    <location>
        <begin position="299"/>
        <end position="308"/>
    </location>
</feature>
<gene>
    <name evidence="10" type="ORF">AVEN_86433_1</name>
</gene>
<dbReference type="Pfam" id="PF00567">
    <property type="entry name" value="TUDOR"/>
    <property type="match status" value="1"/>
</dbReference>
<keyword evidence="3" id="KW-0547">Nucleotide-binding</keyword>
<evidence type="ECO:0000256" key="4">
    <source>
        <dbReference type="ARBA" id="ARBA00022801"/>
    </source>
</evidence>
<feature type="region of interest" description="Disordered" evidence="8">
    <location>
        <begin position="640"/>
        <end position="684"/>
    </location>
</feature>
<feature type="compositionally biased region" description="Polar residues" evidence="8">
    <location>
        <begin position="477"/>
        <end position="486"/>
    </location>
</feature>
<evidence type="ECO:0000256" key="2">
    <source>
        <dbReference type="ARBA" id="ARBA00022737"/>
    </source>
</evidence>
<dbReference type="AlphaFoldDB" id="A0A4Y2IF03"/>
<feature type="domain" description="Tudor" evidence="9">
    <location>
        <begin position="72"/>
        <end position="133"/>
    </location>
</feature>
<dbReference type="SUPFAM" id="SSF63748">
    <property type="entry name" value="Tudor/PWWP/MBT"/>
    <property type="match status" value="1"/>
</dbReference>
<feature type="region of interest" description="Disordered" evidence="8">
    <location>
        <begin position="247"/>
        <end position="337"/>
    </location>
</feature>
<evidence type="ECO:0000256" key="7">
    <source>
        <dbReference type="ARBA" id="ARBA00047984"/>
    </source>
</evidence>
<name>A0A4Y2IF03_ARAVE</name>
<dbReference type="PANTHER" id="PTHR22655">
    <property type="entry name" value="ATP-DEPENDENT RNA HELICASE TDRD12-RELATED"/>
    <property type="match status" value="1"/>
</dbReference>
<evidence type="ECO:0000256" key="5">
    <source>
        <dbReference type="ARBA" id="ARBA00022806"/>
    </source>
</evidence>
<feature type="region of interest" description="Disordered" evidence="8">
    <location>
        <begin position="700"/>
        <end position="729"/>
    </location>
</feature>
<evidence type="ECO:0000256" key="6">
    <source>
        <dbReference type="ARBA" id="ARBA00022840"/>
    </source>
</evidence>
<evidence type="ECO:0000313" key="11">
    <source>
        <dbReference type="Proteomes" id="UP000499080"/>
    </source>
</evidence>
<protein>
    <recommendedName>
        <fullName evidence="1">RNA helicase</fullName>
        <ecNumber evidence="1">3.6.4.13</ecNumber>
    </recommendedName>
</protein>
<feature type="compositionally biased region" description="Basic and acidic residues" evidence="8">
    <location>
        <begin position="700"/>
        <end position="720"/>
    </location>
</feature>
<dbReference type="GO" id="GO:0003724">
    <property type="term" value="F:RNA helicase activity"/>
    <property type="evidence" value="ECO:0007669"/>
    <property type="project" value="UniProtKB-EC"/>
</dbReference>
<evidence type="ECO:0000313" key="10">
    <source>
        <dbReference type="EMBL" id="GBM76224.1"/>
    </source>
</evidence>
<feature type="region of interest" description="Disordered" evidence="8">
    <location>
        <begin position="469"/>
        <end position="489"/>
    </location>
</feature>
<dbReference type="Gene3D" id="2.30.30.140">
    <property type="match status" value="1"/>
</dbReference>
<keyword evidence="4" id="KW-0378">Hydrolase</keyword>
<dbReference type="Gene3D" id="2.40.50.90">
    <property type="match status" value="1"/>
</dbReference>
<evidence type="ECO:0000256" key="1">
    <source>
        <dbReference type="ARBA" id="ARBA00012552"/>
    </source>
</evidence>
<feature type="compositionally biased region" description="Polar residues" evidence="8">
    <location>
        <begin position="644"/>
        <end position="660"/>
    </location>
</feature>
<accession>A0A4Y2IF03</accession>
<comment type="catalytic activity">
    <reaction evidence="7">
        <text>ATP + H2O = ADP + phosphate + H(+)</text>
        <dbReference type="Rhea" id="RHEA:13065"/>
        <dbReference type="ChEBI" id="CHEBI:15377"/>
        <dbReference type="ChEBI" id="CHEBI:15378"/>
        <dbReference type="ChEBI" id="CHEBI:30616"/>
        <dbReference type="ChEBI" id="CHEBI:43474"/>
        <dbReference type="ChEBI" id="CHEBI:456216"/>
        <dbReference type="EC" id="3.6.4.13"/>
    </reaction>
</comment>
<evidence type="ECO:0000256" key="3">
    <source>
        <dbReference type="ARBA" id="ARBA00022741"/>
    </source>
</evidence>
<dbReference type="PROSITE" id="PS50304">
    <property type="entry name" value="TUDOR"/>
    <property type="match status" value="1"/>
</dbReference>
<feature type="compositionally biased region" description="Polar residues" evidence="8">
    <location>
        <begin position="264"/>
        <end position="291"/>
    </location>
</feature>
<dbReference type="EC" id="3.6.4.13" evidence="1"/>
<reference evidence="10 11" key="1">
    <citation type="journal article" date="2019" name="Sci. Rep.">
        <title>Orb-weaving spider Araneus ventricosus genome elucidates the spidroin gene catalogue.</title>
        <authorList>
            <person name="Kono N."/>
            <person name="Nakamura H."/>
            <person name="Ohtoshi R."/>
            <person name="Moran D.A.P."/>
            <person name="Shinohara A."/>
            <person name="Yoshida Y."/>
            <person name="Fujiwara M."/>
            <person name="Mori M."/>
            <person name="Tomita M."/>
            <person name="Arakawa K."/>
        </authorList>
    </citation>
    <scope>NUCLEOTIDE SEQUENCE [LARGE SCALE GENOMIC DNA]</scope>
</reference>
<feature type="compositionally biased region" description="Polar residues" evidence="8">
    <location>
        <begin position="309"/>
        <end position="336"/>
    </location>
</feature>
<dbReference type="GO" id="GO:0005737">
    <property type="term" value="C:cytoplasm"/>
    <property type="evidence" value="ECO:0007669"/>
    <property type="project" value="UniProtKB-ARBA"/>
</dbReference>
<evidence type="ECO:0000256" key="8">
    <source>
        <dbReference type="SAM" id="MobiDB-lite"/>
    </source>
</evidence>
<dbReference type="Proteomes" id="UP000499080">
    <property type="component" value="Unassembled WGS sequence"/>
</dbReference>
<keyword evidence="5" id="KW-0347">Helicase</keyword>
<keyword evidence="6" id="KW-0067">ATP-binding</keyword>
<dbReference type="EMBL" id="BGPR01002607">
    <property type="protein sequence ID" value="GBM76224.1"/>
    <property type="molecule type" value="Genomic_DNA"/>
</dbReference>
<dbReference type="OrthoDB" id="249932at2759"/>
<dbReference type="InterPro" id="IPR002999">
    <property type="entry name" value="Tudor"/>
</dbReference>
<organism evidence="10 11">
    <name type="scientific">Araneus ventricosus</name>
    <name type="common">Orbweaver spider</name>
    <name type="synonym">Epeira ventricosa</name>
    <dbReference type="NCBI Taxonomy" id="182803"/>
    <lineage>
        <taxon>Eukaryota</taxon>
        <taxon>Metazoa</taxon>
        <taxon>Ecdysozoa</taxon>
        <taxon>Arthropoda</taxon>
        <taxon>Chelicerata</taxon>
        <taxon>Arachnida</taxon>
        <taxon>Araneae</taxon>
        <taxon>Araneomorphae</taxon>
        <taxon>Entelegynae</taxon>
        <taxon>Araneoidea</taxon>
        <taxon>Araneidae</taxon>
        <taxon>Araneus</taxon>
    </lineage>
</organism>
<dbReference type="PANTHER" id="PTHR22655:SF2">
    <property type="entry name" value="ATP-DEPENDENT RNA HELICASE TDRD12-RELATED"/>
    <property type="match status" value="1"/>
</dbReference>
<dbReference type="InterPro" id="IPR035437">
    <property type="entry name" value="SNase_OB-fold_sf"/>
</dbReference>
<keyword evidence="2" id="KW-0677">Repeat</keyword>
<proteinExistence type="predicted"/>
<dbReference type="GO" id="GO:0005524">
    <property type="term" value="F:ATP binding"/>
    <property type="evidence" value="ECO:0007669"/>
    <property type="project" value="UniProtKB-KW"/>
</dbReference>
<sequence>MGLKIIMKNLVSPQYLREEKIYVTIVEVKSPVYYVIKESPSMNTASTYASKFLELEESMQKYYGSLEPTFFQLPVKDTVLIVEHEKKYYRAKVCSILNLPRSYLIKVYLLDYGKECSVPKSSLFEMHPDFMSVPFQVIDFKLPGLEPMSFVMNPFDMTVNYGTATEWDPSASTFIEGILKALRNAFVKVEGGTKNCIFGTLHVTLPDGEEKCLNDELVFKKFASQNPECWNNITRLAEILSKENLSNSNVSQSGSNNSEAPKSPCTNSKSLPVSELSSPKSVKSPITSTIVSEIANETMKNKDEHSTESESVTSQTNKLRNVNKISESTSKNTVLKTTEESKCDQSVSVSPNGSTLKKFKQLLARRAAQKQQNMLQTLSDNSCSNCPPRISQSEMDLPVANAHSSELVKKEKFSPVLNISATQSESVGSNLSPSATACCEFGKTEKLVHQPANSATVQDVSIAESAPLVKSDGEQGVGSQISSSPEQIEVSKRVDPAKVKAFYERNRKARATFLAQKKSKQDLDNANSQFTMTSPSKSSETGTHLVATEVKNVEKEHGTSKLSETEAKLIDSDIKNVVEESCRDNSDTNKLELAAELLDSHCKSMKSQTISESKEIVKPKVDPGKVKKFFEQSRKTRAKFLARSKSNQDLDNESSLSEMTSPPLVDCKPSETERKSSATPEIMNMEKFCENDSDANILELVHDSSDSNCTRNEEAEPGRDDEVEEDDEG</sequence>